<dbReference type="AlphaFoldDB" id="A0A098VQ39"/>
<evidence type="ECO:0000256" key="7">
    <source>
        <dbReference type="RuleBase" id="RU003346"/>
    </source>
</evidence>
<dbReference type="GO" id="GO:0015149">
    <property type="term" value="F:hexose transmembrane transporter activity"/>
    <property type="evidence" value="ECO:0007669"/>
    <property type="project" value="TreeGrafter"/>
</dbReference>
<feature type="transmembrane region" description="Helical" evidence="8">
    <location>
        <begin position="82"/>
        <end position="105"/>
    </location>
</feature>
<dbReference type="InterPro" id="IPR036259">
    <property type="entry name" value="MFS_trans_sf"/>
</dbReference>
<evidence type="ECO:0000259" key="9">
    <source>
        <dbReference type="PROSITE" id="PS50850"/>
    </source>
</evidence>
<evidence type="ECO:0000256" key="6">
    <source>
        <dbReference type="ARBA" id="ARBA00023136"/>
    </source>
</evidence>
<accession>A0A098VQ39</accession>
<dbReference type="HOGENOM" id="CLU_001265_30_5_1"/>
<keyword evidence="3 7" id="KW-0813">Transport</keyword>
<feature type="domain" description="Major facilitator superfamily (MFS) profile" evidence="9">
    <location>
        <begin position="35"/>
        <end position="467"/>
    </location>
</feature>
<dbReference type="InterPro" id="IPR045263">
    <property type="entry name" value="GLUT"/>
</dbReference>
<dbReference type="GeneID" id="25260233"/>
<comment type="subcellular location">
    <subcellularLocation>
        <location evidence="1">Membrane</location>
        <topology evidence="1">Multi-pass membrane protein</topology>
    </subcellularLocation>
</comment>
<dbReference type="InterPro" id="IPR005828">
    <property type="entry name" value="MFS_sugar_transport-like"/>
</dbReference>
<protein>
    <recommendedName>
        <fullName evidence="9">Major facilitator superfamily (MFS) profile domain-containing protein</fullName>
    </recommendedName>
</protein>
<evidence type="ECO:0000256" key="2">
    <source>
        <dbReference type="ARBA" id="ARBA00010992"/>
    </source>
</evidence>
<dbReference type="PRINTS" id="PR00171">
    <property type="entry name" value="SUGRTRNSPORT"/>
</dbReference>
<dbReference type="PROSITE" id="PS50850">
    <property type="entry name" value="MFS"/>
    <property type="match status" value="1"/>
</dbReference>
<feature type="transmembrane region" description="Helical" evidence="8">
    <location>
        <begin position="32"/>
        <end position="52"/>
    </location>
</feature>
<dbReference type="VEuPathDB" id="MicrosporidiaDB:DI09_51p50"/>
<dbReference type="PROSITE" id="PS00217">
    <property type="entry name" value="SUGAR_TRANSPORT_2"/>
    <property type="match status" value="1"/>
</dbReference>
<keyword evidence="11" id="KW-1185">Reference proteome</keyword>
<dbReference type="NCBIfam" id="TIGR00879">
    <property type="entry name" value="SP"/>
    <property type="match status" value="1"/>
</dbReference>
<feature type="transmembrane region" description="Helical" evidence="8">
    <location>
        <begin position="380"/>
        <end position="402"/>
    </location>
</feature>
<dbReference type="EMBL" id="JMKJ01000466">
    <property type="protein sequence ID" value="KGG50879.1"/>
    <property type="molecule type" value="Genomic_DNA"/>
</dbReference>
<dbReference type="Pfam" id="PF00083">
    <property type="entry name" value="Sugar_tr"/>
    <property type="match status" value="1"/>
</dbReference>
<feature type="transmembrane region" description="Helical" evidence="8">
    <location>
        <begin position="324"/>
        <end position="344"/>
    </location>
</feature>
<feature type="transmembrane region" description="Helical" evidence="8">
    <location>
        <begin position="203"/>
        <end position="223"/>
    </location>
</feature>
<sequence>MDSENHKENPITLVGKIEPIHNLKPAGWTKPLIFSSVAASIGSFIFGFNISVIDAPSQIFTQCDLESGLSGAFPTCINVHGYWNLVVTIFCIGGLIGSLSSSFLMSNIGRKATILYNCFFFMAGGLLMSLSSNLAMLLIGRLLIGFASGLVTCVVPTYLAEISPDTIRGQVASFHQCMLVIGIIFAQALAFPLVTPGLQTWRILFFITAGLGCVQLICLFFAAESPVFLASKRGIEHAEKSLKKLRGSKSIAEDLLRLQKRSSQSVFSSKPLSILELIPHKEARKSVLVSSFSHLAQQLSGINAYFFYCMIIFGSISLPFSPKVIPLILGIVNAAFSCGSVFLIDRSGRRPLLLLSTVICCISTFCIVIGFLFGLTLLKVIPAITFVAGFAIGLGPVPWIIVGDIFPSEAISSGSSLAITVNWICNSLVAFGTEMLCSVLGPFAFLPFLAVLIAYLFFILAYIPETKGTVPAYL</sequence>
<evidence type="ECO:0000256" key="5">
    <source>
        <dbReference type="ARBA" id="ARBA00022989"/>
    </source>
</evidence>
<comment type="caution">
    <text evidence="10">The sequence shown here is derived from an EMBL/GenBank/DDBJ whole genome shotgun (WGS) entry which is preliminary data.</text>
</comment>
<keyword evidence="4 8" id="KW-0812">Transmembrane</keyword>
<dbReference type="PANTHER" id="PTHR23503">
    <property type="entry name" value="SOLUTE CARRIER FAMILY 2"/>
    <property type="match status" value="1"/>
</dbReference>
<evidence type="ECO:0000256" key="8">
    <source>
        <dbReference type="SAM" id="Phobius"/>
    </source>
</evidence>
<evidence type="ECO:0000256" key="3">
    <source>
        <dbReference type="ARBA" id="ARBA00022448"/>
    </source>
</evidence>
<evidence type="ECO:0000256" key="4">
    <source>
        <dbReference type="ARBA" id="ARBA00022692"/>
    </source>
</evidence>
<name>A0A098VQ39_9MICR</name>
<dbReference type="GO" id="GO:0016020">
    <property type="term" value="C:membrane"/>
    <property type="evidence" value="ECO:0007669"/>
    <property type="project" value="UniProtKB-SubCell"/>
</dbReference>
<evidence type="ECO:0000313" key="10">
    <source>
        <dbReference type="EMBL" id="KGG50879.1"/>
    </source>
</evidence>
<comment type="similarity">
    <text evidence="2 7">Belongs to the major facilitator superfamily. Sugar transporter (TC 2.A.1.1) family.</text>
</comment>
<keyword evidence="6 8" id="KW-0472">Membrane</keyword>
<dbReference type="InterPro" id="IPR020846">
    <property type="entry name" value="MFS_dom"/>
</dbReference>
<organism evidence="10 11">
    <name type="scientific">Mitosporidium daphniae</name>
    <dbReference type="NCBI Taxonomy" id="1485682"/>
    <lineage>
        <taxon>Eukaryota</taxon>
        <taxon>Fungi</taxon>
        <taxon>Fungi incertae sedis</taxon>
        <taxon>Microsporidia</taxon>
        <taxon>Mitosporidium</taxon>
    </lineage>
</organism>
<dbReference type="Proteomes" id="UP000029725">
    <property type="component" value="Unassembled WGS sequence"/>
</dbReference>
<dbReference type="PANTHER" id="PTHR23503:SF8">
    <property type="entry name" value="FACILITATED GLUCOSE TRANSPORTER PROTEIN 1"/>
    <property type="match status" value="1"/>
</dbReference>
<feature type="transmembrane region" description="Helical" evidence="8">
    <location>
        <begin position="171"/>
        <end position="191"/>
    </location>
</feature>
<feature type="transmembrane region" description="Helical" evidence="8">
    <location>
        <begin position="114"/>
        <end position="132"/>
    </location>
</feature>
<dbReference type="InterPro" id="IPR005829">
    <property type="entry name" value="Sugar_transporter_CS"/>
</dbReference>
<dbReference type="Gene3D" id="1.20.1250.20">
    <property type="entry name" value="MFS general substrate transporter like domains"/>
    <property type="match status" value="1"/>
</dbReference>
<dbReference type="OrthoDB" id="2196240at2759"/>
<dbReference type="RefSeq" id="XP_013237321.1">
    <property type="nucleotide sequence ID" value="XM_013381867.1"/>
</dbReference>
<feature type="transmembrane region" description="Helical" evidence="8">
    <location>
        <begin position="299"/>
        <end position="318"/>
    </location>
</feature>
<gene>
    <name evidence="10" type="ORF">DI09_51p50</name>
</gene>
<evidence type="ECO:0000256" key="1">
    <source>
        <dbReference type="ARBA" id="ARBA00004141"/>
    </source>
</evidence>
<reference evidence="10 11" key="1">
    <citation type="submission" date="2014-04" db="EMBL/GenBank/DDBJ databases">
        <title>A new species of microsporidia sheds light on the evolution of extreme parasitism.</title>
        <authorList>
            <person name="Haag K.L."/>
            <person name="James T.Y."/>
            <person name="Larsson R."/>
            <person name="Schaer T.M."/>
            <person name="Refardt D."/>
            <person name="Pombert J.-F."/>
            <person name="Ebert D."/>
        </authorList>
    </citation>
    <scope>NUCLEOTIDE SEQUENCE [LARGE SCALE GENOMIC DNA]</scope>
    <source>
        <strain evidence="10 11">UGP3</strain>
        <tissue evidence="10">Spores</tissue>
    </source>
</reference>
<evidence type="ECO:0000313" key="11">
    <source>
        <dbReference type="Proteomes" id="UP000029725"/>
    </source>
</evidence>
<feature type="transmembrane region" description="Helical" evidence="8">
    <location>
        <begin position="351"/>
        <end position="374"/>
    </location>
</feature>
<keyword evidence="5 8" id="KW-1133">Transmembrane helix</keyword>
<dbReference type="InterPro" id="IPR003663">
    <property type="entry name" value="Sugar/inositol_transpt"/>
</dbReference>
<feature type="transmembrane region" description="Helical" evidence="8">
    <location>
        <begin position="138"/>
        <end position="159"/>
    </location>
</feature>
<feature type="transmembrane region" description="Helical" evidence="8">
    <location>
        <begin position="439"/>
        <end position="463"/>
    </location>
</feature>
<proteinExistence type="inferred from homology"/>
<dbReference type="SUPFAM" id="SSF103473">
    <property type="entry name" value="MFS general substrate transporter"/>
    <property type="match status" value="1"/>
</dbReference>